<gene>
    <name evidence="1" type="ORF">KC729_10010</name>
</gene>
<name>A0A956RNX0_UNCEI</name>
<comment type="caution">
    <text evidence="1">The sequence shown here is derived from an EMBL/GenBank/DDBJ whole genome shotgun (WGS) entry which is preliminary data.</text>
</comment>
<sequence>MEVVAGNEGRPMMLRQSAWDSRVHLIALLLVFAGCSSTKDPDNTAGPSGPAVVEIEPTAALQSGTAAYGTEVLAPDIDGFLAAARPVSLPAPGSSLTELFDAEVAGYQLFSTEVSEAALNRRPFRVTADDLRFFALEVTDGEGRAPLAPGTGDAASDRGSVGGAALGNEVGDPDLKAAVKEFLEMVGGTGLDTGQLTNAWDATRFHAASDFPLGLPEGTNDGATFLWNGANVWNAAWHNGGILFWYDGFNHMVLADRHVESLKARNFVGDEFSLQSGAITVLHELGHVIMSRTHCAEDDDEDLMAATLERVMSNRVEMELGRVGQGAPRAGDINAYSDQVAELVRRGGTNCLRDLGWGLPAETLQLTAPATVQTGQTFAADVLIKRLGGDPASNEFVWTWVDTNIEVIRLDGLGLGSRTITAPNEPGQIRIRVKALGKEAETTVTVVGLAAGACCARGECYVAADSVACVEGDGDWQGIGTSCGPTTCPDPTGACCAEDGGCVQVRAADCTGLYLGDETTCDPNPCPQPGACCVGTICALTPESTCDGDFLGEGTSCEPDPCFLPGACCFDAGTCVLEIEPNCDGVFQGEGTSCDPDVCPQPGACCDSEGACLVTLRDQCVDEFLGEGTACDPNPCPQPPEGACCWGEFHERCAVRTQSRCSRELDGTYLGDGTTCFSEPCTDPAAGACCLASGHCEFLRESSCDGTFIGVGVFCSPDPCEAPDDGACCLALGACVIETPSACTQADGQYQGNGTVCVPNPCPQPGGGACCFPGGSCFVQAAADCATNDGQYQGDDTVCEPNPCAEPATGACCLDGNCTVVQSGTCDGAYQGDGSDCSPNPCTENQGACCFPAGDCFVTFESSCADAHGVYQGNDTTCEVDPCSGFGACCVGTSCSLTLPGSCDGEFQGEHTACNPDLTCPMGACCSLDGCTVVVMTACDGTYLGNGTTCSPEPCNGACCLSFGCEIRTLFGCAFDFGDHQGIGTTCEPYPCPIPATVTYLQDGVVHFQGFSTICLKLGVEGPLPTILVTIEIVGPSSSGFEILPVDAEGVVSLDRDIFFYGSYEWTVTEVTSRDADVPVTGDVHGTIVVDEVSRPCSR</sequence>
<dbReference type="Proteomes" id="UP000697710">
    <property type="component" value="Unassembled WGS sequence"/>
</dbReference>
<dbReference type="EMBL" id="JAGQHR010000279">
    <property type="protein sequence ID" value="MCA9728006.1"/>
    <property type="molecule type" value="Genomic_DNA"/>
</dbReference>
<reference evidence="1" key="2">
    <citation type="journal article" date="2021" name="Microbiome">
        <title>Successional dynamics and alternative stable states in a saline activated sludge microbial community over 9 years.</title>
        <authorList>
            <person name="Wang Y."/>
            <person name="Ye J."/>
            <person name="Ju F."/>
            <person name="Liu L."/>
            <person name="Boyd J.A."/>
            <person name="Deng Y."/>
            <person name="Parks D.H."/>
            <person name="Jiang X."/>
            <person name="Yin X."/>
            <person name="Woodcroft B.J."/>
            <person name="Tyson G.W."/>
            <person name="Hugenholtz P."/>
            <person name="Polz M.F."/>
            <person name="Zhang T."/>
        </authorList>
    </citation>
    <scope>NUCLEOTIDE SEQUENCE</scope>
    <source>
        <strain evidence="1">HKST-UBA01</strain>
    </source>
</reference>
<evidence type="ECO:0000313" key="2">
    <source>
        <dbReference type="Proteomes" id="UP000697710"/>
    </source>
</evidence>
<protein>
    <submittedName>
        <fullName evidence="1">Uncharacterized protein</fullName>
    </submittedName>
</protein>
<accession>A0A956RNX0</accession>
<organism evidence="1 2">
    <name type="scientific">Eiseniibacteriota bacterium</name>
    <dbReference type="NCBI Taxonomy" id="2212470"/>
    <lineage>
        <taxon>Bacteria</taxon>
        <taxon>Candidatus Eiseniibacteriota</taxon>
    </lineage>
</organism>
<proteinExistence type="predicted"/>
<reference evidence="1" key="1">
    <citation type="submission" date="2020-04" db="EMBL/GenBank/DDBJ databases">
        <authorList>
            <person name="Zhang T."/>
        </authorList>
    </citation>
    <scope>NUCLEOTIDE SEQUENCE</scope>
    <source>
        <strain evidence="1">HKST-UBA01</strain>
    </source>
</reference>
<evidence type="ECO:0000313" key="1">
    <source>
        <dbReference type="EMBL" id="MCA9728006.1"/>
    </source>
</evidence>
<dbReference type="AlphaFoldDB" id="A0A956RNX0"/>